<accession>A0ABV1WS20</accession>
<dbReference type="EMBL" id="JBEPEK010000035">
    <property type="protein sequence ID" value="MER7179280.1"/>
    <property type="molecule type" value="Genomic_DNA"/>
</dbReference>
<gene>
    <name evidence="2" type="ORF">ABT404_07330</name>
</gene>
<dbReference type="Proteomes" id="UP001474181">
    <property type="component" value="Unassembled WGS sequence"/>
</dbReference>
<evidence type="ECO:0000256" key="1">
    <source>
        <dbReference type="SAM" id="SignalP"/>
    </source>
</evidence>
<reference evidence="2 3" key="1">
    <citation type="submission" date="2024-06" db="EMBL/GenBank/DDBJ databases">
        <title>The Natural Products Discovery Center: Release of the First 8490 Sequenced Strains for Exploring Actinobacteria Biosynthetic Diversity.</title>
        <authorList>
            <person name="Kalkreuter E."/>
            <person name="Kautsar S.A."/>
            <person name="Yang D."/>
            <person name="Bader C.D."/>
            <person name="Teijaro C.N."/>
            <person name="Fluegel L."/>
            <person name="Davis C.M."/>
            <person name="Simpson J.R."/>
            <person name="Lauterbach L."/>
            <person name="Steele A.D."/>
            <person name="Gui C."/>
            <person name="Meng S."/>
            <person name="Li G."/>
            <person name="Viehrig K."/>
            <person name="Ye F."/>
            <person name="Su P."/>
            <person name="Kiefer A.F."/>
            <person name="Nichols A."/>
            <person name="Cepeda A.J."/>
            <person name="Yan W."/>
            <person name="Fan B."/>
            <person name="Jiang Y."/>
            <person name="Adhikari A."/>
            <person name="Zheng C.-J."/>
            <person name="Schuster L."/>
            <person name="Cowan T.M."/>
            <person name="Smanski M.J."/>
            <person name="Chevrette M.G."/>
            <person name="De Carvalho L.P.S."/>
            <person name="Shen B."/>
        </authorList>
    </citation>
    <scope>NUCLEOTIDE SEQUENCE [LARGE SCALE GENOMIC DNA]</scope>
    <source>
        <strain evidence="2 3">NPDC000234</strain>
    </source>
</reference>
<name>A0ABV1WS20_9ACTN</name>
<feature type="chain" id="PRO_5045532123" evidence="1">
    <location>
        <begin position="38"/>
        <end position="806"/>
    </location>
</feature>
<protein>
    <submittedName>
        <fullName evidence="2">Uncharacterized protein</fullName>
    </submittedName>
</protein>
<keyword evidence="3" id="KW-1185">Reference proteome</keyword>
<keyword evidence="1" id="KW-0732">Signal</keyword>
<proteinExistence type="predicted"/>
<organism evidence="2 3">
    <name type="scientific">Streptomyces hyaluromycini</name>
    <dbReference type="NCBI Taxonomy" id="1377993"/>
    <lineage>
        <taxon>Bacteria</taxon>
        <taxon>Bacillati</taxon>
        <taxon>Actinomycetota</taxon>
        <taxon>Actinomycetes</taxon>
        <taxon>Kitasatosporales</taxon>
        <taxon>Streptomycetaceae</taxon>
        <taxon>Streptomyces</taxon>
    </lineage>
</organism>
<sequence length="806" mass="82998">MPFPLLRPPKRHAGRRRLAAVSVGLACALLTTLPAAADAGTGTGTAAASSTATGVGTDTTTVTLVTGDRIVVTTRPGRKPTYVALPAAGEDGAIESYDDASGDHYAIPAVAMPYLGNGLDRSLFDITRLAQDPEGSGTATTGTAASSDNVANGGVGGVGGGVTTGDGGRISVDLSFAPGTTPAGPAGVTLTSVSGATARGYLTASSGTEFTAALRRAIGADVAAGRRPGSTPLSDGLTSMSLAGAQAESAPDETVSPRYPLKILQINATGLTGLLATAYLQLYNTDSLTRENTSVTVVDGVARVAVPAGNYGLYGLFYDYDAQGRLSAVRQFTLSDFTVSATGTTTVSLDETTASSLFSVRTPRPAVQDILMASYFRRDATGALAGMLLTMWGSTPLYTNAQPAAEVGEIHDVIQWGATAATAGDAYRYDLAYGSDGVPADQTHTATSGTFATVHQHFAIDPAANNSYHGSLLSGFVDPYNELGGDTQVSPWDGQAWPADLTEYLGTGDGGTWAQMASSPGAVWQYADPVTFAGGRSYSVDWNHGPLRPALARHVGYQFCAACAAGPNLTMILDPAVDSVPTHVGFYAFVTVPQHFTLYADGQQVFDSTYQDGVELKGTPTTPTTYRTVYDTDLSADPAFSQSTRTHTDLTFRYTPQTGGGSALPDTDTCFGKSADTPCQILPALTLGYRLASDNNNTSDRPIQTMRLDVGHVSYDGAGSHSRITSAKVSVSYDGGTTWKPALVVGAHGTYQVAWLNPASARGTSPALKVTATDAAGGSITQTITNAYTIAKPATTSSAAASGGAR</sequence>
<evidence type="ECO:0000313" key="2">
    <source>
        <dbReference type="EMBL" id="MER7179280.1"/>
    </source>
</evidence>
<comment type="caution">
    <text evidence="2">The sequence shown here is derived from an EMBL/GenBank/DDBJ whole genome shotgun (WGS) entry which is preliminary data.</text>
</comment>
<feature type="signal peptide" evidence="1">
    <location>
        <begin position="1"/>
        <end position="37"/>
    </location>
</feature>
<evidence type="ECO:0000313" key="3">
    <source>
        <dbReference type="Proteomes" id="UP001474181"/>
    </source>
</evidence>
<dbReference type="RefSeq" id="WP_350778344.1">
    <property type="nucleotide sequence ID" value="NZ_JBEPEK010000035.1"/>
</dbReference>